<evidence type="ECO:0000256" key="1">
    <source>
        <dbReference type="SAM" id="MobiDB-lite"/>
    </source>
</evidence>
<feature type="compositionally biased region" description="Low complexity" evidence="1">
    <location>
        <begin position="51"/>
        <end position="83"/>
    </location>
</feature>
<feature type="compositionally biased region" description="Basic and acidic residues" evidence="1">
    <location>
        <begin position="421"/>
        <end position="436"/>
    </location>
</feature>
<evidence type="ECO:0000313" key="2">
    <source>
        <dbReference type="EMBL" id="KAA6376246.1"/>
    </source>
</evidence>
<accession>A0A5J4UZU0</accession>
<dbReference type="Gene3D" id="3.60.40.10">
    <property type="entry name" value="PPM-type phosphatase domain"/>
    <property type="match status" value="1"/>
</dbReference>
<proteinExistence type="predicted"/>
<dbReference type="Proteomes" id="UP000324800">
    <property type="component" value="Unassembled WGS sequence"/>
</dbReference>
<name>A0A5J4UZU0_9EUKA</name>
<comment type="caution">
    <text evidence="2">The sequence shown here is derived from an EMBL/GenBank/DDBJ whole genome shotgun (WGS) entry which is preliminary data.</text>
</comment>
<feature type="region of interest" description="Disordered" evidence="1">
    <location>
        <begin position="496"/>
        <end position="517"/>
    </location>
</feature>
<feature type="region of interest" description="Disordered" evidence="1">
    <location>
        <begin position="318"/>
        <end position="382"/>
    </location>
</feature>
<dbReference type="InterPro" id="IPR036457">
    <property type="entry name" value="PPM-type-like_dom_sf"/>
</dbReference>
<feature type="compositionally biased region" description="Polar residues" evidence="1">
    <location>
        <begin position="402"/>
        <end position="420"/>
    </location>
</feature>
<evidence type="ECO:0008006" key="4">
    <source>
        <dbReference type="Google" id="ProtNLM"/>
    </source>
</evidence>
<reference evidence="2 3" key="1">
    <citation type="submission" date="2019-03" db="EMBL/GenBank/DDBJ databases">
        <title>Single cell metagenomics reveals metabolic interactions within the superorganism composed of flagellate Streblomastix strix and complex community of Bacteroidetes bacteria on its surface.</title>
        <authorList>
            <person name="Treitli S.C."/>
            <person name="Kolisko M."/>
            <person name="Husnik F."/>
            <person name="Keeling P."/>
            <person name="Hampl V."/>
        </authorList>
    </citation>
    <scope>NUCLEOTIDE SEQUENCE [LARGE SCALE GENOMIC DNA]</scope>
    <source>
        <strain evidence="2">ST1C</strain>
    </source>
</reference>
<feature type="compositionally biased region" description="Polar residues" evidence="1">
    <location>
        <begin position="496"/>
        <end position="513"/>
    </location>
</feature>
<sequence length="632" mass="72394">MRVYNQLQVARAFGNFKVGKGIMYYGQNANVSSNDNAKLNTVPNVSSKHNINQSIQQQQHPQINQTNSSLNTSQQPSSSLNTQFTQSIPFNHPIFYNQTETDLNYWSENKAGFGPKGCVNFEPDVCCVKWSNQWEDEAEREKEINCVQNIDKEQSDKTNKELIKKSDNKKNKQENKDDKQSEYFQGAGGGTSLHHEIRDRYIVIACDGLFDVLETDNIGQIAFRDLMRFQNAQYQQYQQQYQSPGSNSSQRETQLLNQIKLRSMDRNTILGNATLISLNDQFVPLLDDQNQDQENNGQFSPFISLTPKNDRILYPYQQSLSNKKQRKRNVYKKKHDRNSQRQLLLQNEDSYNQPNIDNLIDTNQLSDHESDGSGTSSWVVDDRLDDTSDIEEKFVSVDLEKSQQNVQSPQLNSNDANEISNQKENEDNSSDRKIDDLSSVDNNLGFNSILDLNQKLKIEDQKLSQTLQKNQYRSMSVINTVDQNQLKQLPPSFTPIISSHNDNKSISEQQQAKIESEKSSLFKDVKTEARGSTTPKQQNIQKNVSFIHQNDPKVKINKQMNDSTLAQARQNKLQRRSSKEQKNDNDQYFANEENQQDVELWSSATFVASKLRNSALALGSTDNISVIVLRLL</sequence>
<organism evidence="2 3">
    <name type="scientific">Streblomastix strix</name>
    <dbReference type="NCBI Taxonomy" id="222440"/>
    <lineage>
        <taxon>Eukaryota</taxon>
        <taxon>Metamonada</taxon>
        <taxon>Preaxostyla</taxon>
        <taxon>Oxymonadida</taxon>
        <taxon>Streblomastigidae</taxon>
        <taxon>Streblomastix</taxon>
    </lineage>
</organism>
<feature type="compositionally biased region" description="Basic and acidic residues" evidence="1">
    <location>
        <begin position="155"/>
        <end position="181"/>
    </location>
</feature>
<feature type="region of interest" description="Disordered" evidence="1">
    <location>
        <begin position="155"/>
        <end position="189"/>
    </location>
</feature>
<feature type="region of interest" description="Disordered" evidence="1">
    <location>
        <begin position="400"/>
        <end position="436"/>
    </location>
</feature>
<feature type="compositionally biased region" description="Basic residues" evidence="1">
    <location>
        <begin position="323"/>
        <end position="336"/>
    </location>
</feature>
<dbReference type="EMBL" id="SNRW01010666">
    <property type="protein sequence ID" value="KAA6376246.1"/>
    <property type="molecule type" value="Genomic_DNA"/>
</dbReference>
<feature type="compositionally biased region" description="Polar residues" evidence="1">
    <location>
        <begin position="340"/>
        <end position="365"/>
    </location>
</feature>
<dbReference type="AlphaFoldDB" id="A0A5J4UZU0"/>
<feature type="region of interest" description="Disordered" evidence="1">
    <location>
        <begin position="51"/>
        <end position="84"/>
    </location>
</feature>
<evidence type="ECO:0000313" key="3">
    <source>
        <dbReference type="Proteomes" id="UP000324800"/>
    </source>
</evidence>
<gene>
    <name evidence="2" type="ORF">EZS28_028227</name>
</gene>
<protein>
    <recommendedName>
        <fullName evidence="4">PPM-type phosphatase domain-containing protein</fullName>
    </recommendedName>
</protein>